<evidence type="ECO:0000313" key="2">
    <source>
        <dbReference type="EMBL" id="MEQ2228325.1"/>
    </source>
</evidence>
<feature type="compositionally biased region" description="Polar residues" evidence="1">
    <location>
        <begin position="95"/>
        <end position="105"/>
    </location>
</feature>
<evidence type="ECO:0000256" key="1">
    <source>
        <dbReference type="SAM" id="MobiDB-lite"/>
    </source>
</evidence>
<keyword evidence="3" id="KW-1185">Reference proteome</keyword>
<dbReference type="EMBL" id="JAHRIQ010023674">
    <property type="protein sequence ID" value="MEQ2228325.1"/>
    <property type="molecule type" value="Genomic_DNA"/>
</dbReference>
<feature type="region of interest" description="Disordered" evidence="1">
    <location>
        <begin position="86"/>
        <end position="105"/>
    </location>
</feature>
<protein>
    <submittedName>
        <fullName evidence="2">Uncharacterized protein</fullName>
    </submittedName>
</protein>
<accession>A0ABV0T652</accession>
<evidence type="ECO:0000313" key="3">
    <source>
        <dbReference type="Proteomes" id="UP001482620"/>
    </source>
</evidence>
<proteinExistence type="predicted"/>
<sequence length="105" mass="12001">MQLVRVRVKTLNFRHTRNYYHSSFFHGTNVDMCEREQKDGTEGERRMGIEIIAGVIINLCSLISEARRIDENLNVTLLASHRRQEIGKSPCFPTPTGSHISSSKL</sequence>
<dbReference type="Proteomes" id="UP001482620">
    <property type="component" value="Unassembled WGS sequence"/>
</dbReference>
<name>A0ABV0T652_9TELE</name>
<reference evidence="2 3" key="1">
    <citation type="submission" date="2021-06" db="EMBL/GenBank/DDBJ databases">
        <authorList>
            <person name="Palmer J.M."/>
        </authorList>
    </citation>
    <scope>NUCLEOTIDE SEQUENCE [LARGE SCALE GENOMIC DNA]</scope>
    <source>
        <strain evidence="3">if_2019</strain>
        <tissue evidence="2">Muscle</tissue>
    </source>
</reference>
<comment type="caution">
    <text evidence="2">The sequence shown here is derived from an EMBL/GenBank/DDBJ whole genome shotgun (WGS) entry which is preliminary data.</text>
</comment>
<gene>
    <name evidence="2" type="ORF">ILYODFUR_007746</name>
</gene>
<organism evidence="2 3">
    <name type="scientific">Ilyodon furcidens</name>
    <name type="common">goldbreast splitfin</name>
    <dbReference type="NCBI Taxonomy" id="33524"/>
    <lineage>
        <taxon>Eukaryota</taxon>
        <taxon>Metazoa</taxon>
        <taxon>Chordata</taxon>
        <taxon>Craniata</taxon>
        <taxon>Vertebrata</taxon>
        <taxon>Euteleostomi</taxon>
        <taxon>Actinopterygii</taxon>
        <taxon>Neopterygii</taxon>
        <taxon>Teleostei</taxon>
        <taxon>Neoteleostei</taxon>
        <taxon>Acanthomorphata</taxon>
        <taxon>Ovalentaria</taxon>
        <taxon>Atherinomorphae</taxon>
        <taxon>Cyprinodontiformes</taxon>
        <taxon>Goodeidae</taxon>
        <taxon>Ilyodon</taxon>
    </lineage>
</organism>